<dbReference type="InterPro" id="IPR008978">
    <property type="entry name" value="HSP20-like_chaperone"/>
</dbReference>
<dbReference type="EMBL" id="PVNL01000051">
    <property type="protein sequence ID" value="PRQ07587.1"/>
    <property type="molecule type" value="Genomic_DNA"/>
</dbReference>
<dbReference type="Proteomes" id="UP000238823">
    <property type="component" value="Unassembled WGS sequence"/>
</dbReference>
<comment type="similarity">
    <text evidence="1 2">Belongs to the small heat shock protein (HSP20) family.</text>
</comment>
<dbReference type="SUPFAM" id="SSF49764">
    <property type="entry name" value="HSP20-like chaperones"/>
    <property type="match status" value="1"/>
</dbReference>
<evidence type="ECO:0000259" key="3">
    <source>
        <dbReference type="PROSITE" id="PS01031"/>
    </source>
</evidence>
<gene>
    <name evidence="4" type="primary">hspA_1</name>
    <name evidence="4" type="ORF">ENSA7_25770</name>
</gene>
<name>A0A2S9YR66_9BACT</name>
<protein>
    <submittedName>
        <fullName evidence="4">Spore protein SP21</fullName>
    </submittedName>
</protein>
<dbReference type="Gene3D" id="2.60.40.790">
    <property type="match status" value="1"/>
</dbReference>
<dbReference type="Pfam" id="PF00011">
    <property type="entry name" value="HSP20"/>
    <property type="match status" value="1"/>
</dbReference>
<comment type="caution">
    <text evidence="4">The sequence shown here is derived from an EMBL/GenBank/DDBJ whole genome shotgun (WGS) entry which is preliminary data.</text>
</comment>
<evidence type="ECO:0000256" key="2">
    <source>
        <dbReference type="RuleBase" id="RU003616"/>
    </source>
</evidence>
<dbReference type="AlphaFoldDB" id="A0A2S9YR66"/>
<evidence type="ECO:0000313" key="4">
    <source>
        <dbReference type="EMBL" id="PRQ07587.1"/>
    </source>
</evidence>
<reference evidence="4 5" key="1">
    <citation type="submission" date="2018-03" db="EMBL/GenBank/DDBJ databases">
        <title>Draft Genome Sequences of the Obligatory Marine Myxobacteria Enhygromyxa salina SWB007.</title>
        <authorList>
            <person name="Poehlein A."/>
            <person name="Moghaddam J.A."/>
            <person name="Harms H."/>
            <person name="Alanjari M."/>
            <person name="Koenig G.M."/>
            <person name="Daniel R."/>
            <person name="Schaeberle T.F."/>
        </authorList>
    </citation>
    <scope>NUCLEOTIDE SEQUENCE [LARGE SCALE GENOMIC DNA]</scope>
    <source>
        <strain evidence="4 5">SWB007</strain>
    </source>
</reference>
<dbReference type="InterPro" id="IPR031107">
    <property type="entry name" value="Small_HSP"/>
</dbReference>
<sequence>MNLMPWRQQSVPSTVTSLQQEINRMFEDFFSPGQPRFGESSVMPALDIKEDDKYLTVTAELPGVDRKDVQISVHDNVLTLKGEKRSETREEKDNYHFVERKYGSFSRSVMLPGEVDSDHAEATMNNGVLTLRLPTNRGAGAKSISIK</sequence>
<proteinExistence type="inferred from homology"/>
<dbReference type="PROSITE" id="PS01031">
    <property type="entry name" value="SHSP"/>
    <property type="match status" value="1"/>
</dbReference>
<accession>A0A2S9YR66</accession>
<feature type="domain" description="SHSP" evidence="3">
    <location>
        <begin position="37"/>
        <end position="147"/>
    </location>
</feature>
<organism evidence="4 5">
    <name type="scientific">Enhygromyxa salina</name>
    <dbReference type="NCBI Taxonomy" id="215803"/>
    <lineage>
        <taxon>Bacteria</taxon>
        <taxon>Pseudomonadati</taxon>
        <taxon>Myxococcota</taxon>
        <taxon>Polyangia</taxon>
        <taxon>Nannocystales</taxon>
        <taxon>Nannocystaceae</taxon>
        <taxon>Enhygromyxa</taxon>
    </lineage>
</organism>
<dbReference type="OrthoDB" id="9811615at2"/>
<evidence type="ECO:0000256" key="1">
    <source>
        <dbReference type="PROSITE-ProRule" id="PRU00285"/>
    </source>
</evidence>
<dbReference type="CDD" id="cd06464">
    <property type="entry name" value="ACD_sHsps-like"/>
    <property type="match status" value="1"/>
</dbReference>
<dbReference type="InterPro" id="IPR002068">
    <property type="entry name" value="A-crystallin/Hsp20_dom"/>
</dbReference>
<evidence type="ECO:0000313" key="5">
    <source>
        <dbReference type="Proteomes" id="UP000238823"/>
    </source>
</evidence>
<dbReference type="RefSeq" id="WP_106089599.1">
    <property type="nucleotide sequence ID" value="NZ_PVNL01000051.1"/>
</dbReference>
<dbReference type="PANTHER" id="PTHR11527">
    <property type="entry name" value="HEAT-SHOCK PROTEIN 20 FAMILY MEMBER"/>
    <property type="match status" value="1"/>
</dbReference>